<dbReference type="OrthoDB" id="124582at2759"/>
<protein>
    <recommendedName>
        <fullName evidence="2">Prolyl 4-hydroxylase alpha subunit Fe(2+) 2OG dioxygenase domain-containing protein</fullName>
    </recommendedName>
</protein>
<dbReference type="InterPro" id="IPR044862">
    <property type="entry name" value="Pro_4_hyd_alph_FE2OG_OXY"/>
</dbReference>
<comment type="caution">
    <text evidence="3">The sequence shown here is derived from an EMBL/GenBank/DDBJ whole genome shotgun (WGS) entry which is preliminary data.</text>
</comment>
<accession>A0A8H5HHC8</accession>
<feature type="compositionally biased region" description="Acidic residues" evidence="1">
    <location>
        <begin position="240"/>
        <end position="252"/>
    </location>
</feature>
<dbReference type="Pfam" id="PF13640">
    <property type="entry name" value="2OG-FeII_Oxy_3"/>
    <property type="match status" value="1"/>
</dbReference>
<feature type="region of interest" description="Disordered" evidence="1">
    <location>
        <begin position="182"/>
        <end position="252"/>
    </location>
</feature>
<dbReference type="EMBL" id="JAACJP010000007">
    <property type="protein sequence ID" value="KAF5383237.1"/>
    <property type="molecule type" value="Genomic_DNA"/>
</dbReference>
<feature type="region of interest" description="Disordered" evidence="1">
    <location>
        <begin position="1"/>
        <end position="20"/>
    </location>
</feature>
<name>A0A8H5HHC8_9AGAR</name>
<dbReference type="PANTHER" id="PTHR33099">
    <property type="entry name" value="FE2OG DIOXYGENASE DOMAIN-CONTAINING PROTEIN"/>
    <property type="match status" value="1"/>
</dbReference>
<dbReference type="PANTHER" id="PTHR33099:SF7">
    <property type="entry name" value="MYND-TYPE DOMAIN-CONTAINING PROTEIN"/>
    <property type="match status" value="1"/>
</dbReference>
<evidence type="ECO:0000256" key="1">
    <source>
        <dbReference type="SAM" id="MobiDB-lite"/>
    </source>
</evidence>
<keyword evidence="4" id="KW-1185">Reference proteome</keyword>
<feature type="region of interest" description="Disordered" evidence="1">
    <location>
        <begin position="1152"/>
        <end position="1198"/>
    </location>
</feature>
<organism evidence="3 4">
    <name type="scientific">Tricholomella constricta</name>
    <dbReference type="NCBI Taxonomy" id="117010"/>
    <lineage>
        <taxon>Eukaryota</taxon>
        <taxon>Fungi</taxon>
        <taxon>Dikarya</taxon>
        <taxon>Basidiomycota</taxon>
        <taxon>Agaricomycotina</taxon>
        <taxon>Agaricomycetes</taxon>
        <taxon>Agaricomycetidae</taxon>
        <taxon>Agaricales</taxon>
        <taxon>Tricholomatineae</taxon>
        <taxon>Lyophyllaceae</taxon>
        <taxon>Tricholomella</taxon>
    </lineage>
</organism>
<reference evidence="3 4" key="1">
    <citation type="journal article" date="2020" name="ISME J.">
        <title>Uncovering the hidden diversity of litter-decomposition mechanisms in mushroom-forming fungi.</title>
        <authorList>
            <person name="Floudas D."/>
            <person name="Bentzer J."/>
            <person name="Ahren D."/>
            <person name="Johansson T."/>
            <person name="Persson P."/>
            <person name="Tunlid A."/>
        </authorList>
    </citation>
    <scope>NUCLEOTIDE SEQUENCE [LARGE SCALE GENOMIC DNA]</scope>
    <source>
        <strain evidence="3 4">CBS 661.87</strain>
    </source>
</reference>
<gene>
    <name evidence="3" type="ORF">D9615_004868</name>
</gene>
<evidence type="ECO:0000259" key="2">
    <source>
        <dbReference type="Pfam" id="PF13640"/>
    </source>
</evidence>
<sequence length="1209" mass="132494">MGIGVENPEPLASGSRNSATRKLGASFSEANVTSQLLDLEVDDVASLEEKRPVEAADQSALDILEKTHADVDSVMNEVMFRTFFQRLDSNQQLQVIATDAEVLTLETITENPVEVRKETPTNLPSISETEFPKKYCIDVSKTVNSVAMGSANTLDSMIGTMAQSSDDVSSEADEVEAALQEFSNERDATPASALPPNYPPTVYPPVAASSSSEPPPAQNNDVIFVDGDSGVPVQDHDNDMVDDDLDDASSEDDLEDALQGDFDFKGSFYHAATVPTAPNPCLNIDGLGHVGLPLSTRDARAIIECSARAPFGHGERTVVDTKVRDTWEIEPAKVKFDNPAWADFVRTQVVRTVWEALGVAPSAVAPRCELYKLLLYEEGSHFLPHQDTEKADGMFATVIIVLPSLYTGGEVHVSHSSSTKVIELAPNSLLYTSVLAWYTDVRHEVKPITSGYRLALSYNLIHAVPGVPRPTLPDMNTAVNRLRHVLRKWHKEAYGNEEMDDNLVAYLLEHEYSVANLQAGAKILKGADAHLVANLRDVAEDLGYMVCLANLEYHVHGCADDDYGYRSYGKRERYNRYGGYGNSSDDDDDRGTPGMGEIMETNLTLQNLVDLEGNSLLGHGSLGLSQENLIPKEPFEDETPDDTDYEGYMGNGAGSLDHWYRRTVLVLVHEDDAPQILFSAGGVQYALQRLKKSASDIPTSDDKDMAGRVLNVLSANDKATATLMSDYALKWKDLGMWKTVIKKSGSLPTFGADELIRAWKTFTFEGVRLSFEEILQSTTRLSDQINFILTLPQHASPEELEQIRTWAEGQAIRAFASFKSPTIEDIPVLVAVGRTRGAVFIAKEILPQLVKNPSIYAFAIAFLRSLHEHKNSIPEHPAATADSTADMQPAEKKVYQNLVEELLNTAVAQWDSVVAQPNPHYGSYYNRQSSASDDQKVKRIIELVELCLLTGHMRPCNKLFLRLLQIRGSTVQKFQALYTPLVPRLRDVMRTKGIALLSSPFSDFLQLLVGSYLRDILGVQGQNYSSKLRKIGCGCADCALVDSFIMSTTKAQETFRLVQARRLHLEKRLCTAPDILSFVTIRSGSPHGVAVTKRPEIVSAQQWQTRVAQAKVFMRNIGDDDAISQLMGNRYGDVMKALTGLQPFALTVGDAARNPPATAPSQIPSALPATAPPPSLRTSAAVASSSSAGAKRKNPPVVHLGVIDLTGDD</sequence>
<proteinExistence type="predicted"/>
<dbReference type="Proteomes" id="UP000565441">
    <property type="component" value="Unassembled WGS sequence"/>
</dbReference>
<dbReference type="AlphaFoldDB" id="A0A8H5HHC8"/>
<evidence type="ECO:0000313" key="4">
    <source>
        <dbReference type="Proteomes" id="UP000565441"/>
    </source>
</evidence>
<feature type="compositionally biased region" description="Low complexity" evidence="1">
    <location>
        <begin position="1176"/>
        <end position="1189"/>
    </location>
</feature>
<dbReference type="Gene3D" id="2.60.120.620">
    <property type="entry name" value="q2cbj1_9rhob like domain"/>
    <property type="match status" value="1"/>
</dbReference>
<evidence type="ECO:0000313" key="3">
    <source>
        <dbReference type="EMBL" id="KAF5383237.1"/>
    </source>
</evidence>
<feature type="domain" description="Prolyl 4-hydroxylase alpha subunit Fe(2+) 2OG dioxygenase" evidence="2">
    <location>
        <begin position="372"/>
        <end position="458"/>
    </location>
</feature>